<keyword evidence="2" id="KW-1133">Transmembrane helix</keyword>
<reference evidence="4" key="2">
    <citation type="submission" date="2008-08" db="EMBL/GenBank/DDBJ databases">
        <authorList>
            <consortium name="Diatom Consortium"/>
            <person name="Grigoriev I."/>
            <person name="Grimwood J."/>
            <person name="Kuo A."/>
            <person name="Otillar R.P."/>
            <person name="Salamov A."/>
            <person name="Detter J.C."/>
            <person name="Lindquist E."/>
            <person name="Shapiro H."/>
            <person name="Lucas S."/>
            <person name="Glavina del Rio T."/>
            <person name="Pitluck S."/>
            <person name="Rokhsar D."/>
            <person name="Bowler C."/>
        </authorList>
    </citation>
    <scope>GENOME REANNOTATION</scope>
    <source>
        <strain evidence="4">CCAP 1055/1</strain>
    </source>
</reference>
<sequence length="403" mass="44335">MVVRDWSLQSMVSKRQILTRLGCCVLAMVSLVDAFSSAVNDRLTSAPRGFRTNAGPLFMAPKTMDLEELKLQLIEYLAKRKDVGADEKAKEDVGKVIGGSKGNAVLEFVSLAPNKGQVIETPSNALDYDELTKYGYGHLVTPIMNAGGRLEMYKLLGIDAPAVKRPPPPPEAPKLVVDRIGENDKARYSGLRMGLLNDDAMAEALQEAQRKKRSGEPLRSALVEEGFVRPFADKRNVSPKSTPEWTPERIDEETKRQGRSNDWARRAREGQFVRDPMESLDLNFQQRVFSIFSALLVSTAFGRSTPIFLSQYLGDSTAKLSVLSFLSALQAPAGAFVLASIGSSIFCVVSSKSKNRSAIVWFIKGLLGGPLTVGQLRELDSLLTQGEQDIVNREQAEQDLRAK</sequence>
<gene>
    <name evidence="3" type="ORF">PHATRDRAFT_44926</name>
</gene>
<dbReference type="InParanoid" id="B7FW49"/>
<dbReference type="GeneID" id="7199613"/>
<keyword evidence="4" id="KW-1185">Reference proteome</keyword>
<dbReference type="Proteomes" id="UP000000759">
    <property type="component" value="Chromosome 5"/>
</dbReference>
<dbReference type="HOGENOM" id="CLU_687932_0_0_1"/>
<proteinExistence type="predicted"/>
<reference evidence="3 4" key="1">
    <citation type="journal article" date="2008" name="Nature">
        <title>The Phaeodactylum genome reveals the evolutionary history of diatom genomes.</title>
        <authorList>
            <person name="Bowler C."/>
            <person name="Allen A.E."/>
            <person name="Badger J.H."/>
            <person name="Grimwood J."/>
            <person name="Jabbari K."/>
            <person name="Kuo A."/>
            <person name="Maheswari U."/>
            <person name="Martens C."/>
            <person name="Maumus F."/>
            <person name="Otillar R.P."/>
            <person name="Rayko E."/>
            <person name="Salamov A."/>
            <person name="Vandepoele K."/>
            <person name="Beszteri B."/>
            <person name="Gruber A."/>
            <person name="Heijde M."/>
            <person name="Katinka M."/>
            <person name="Mock T."/>
            <person name="Valentin K."/>
            <person name="Verret F."/>
            <person name="Berges J.A."/>
            <person name="Brownlee C."/>
            <person name="Cadoret J.P."/>
            <person name="Chiovitti A."/>
            <person name="Choi C.J."/>
            <person name="Coesel S."/>
            <person name="De Martino A."/>
            <person name="Detter J.C."/>
            <person name="Durkin C."/>
            <person name="Falciatore A."/>
            <person name="Fournet J."/>
            <person name="Haruta M."/>
            <person name="Huysman M.J."/>
            <person name="Jenkins B.D."/>
            <person name="Jiroutova K."/>
            <person name="Jorgensen R.E."/>
            <person name="Joubert Y."/>
            <person name="Kaplan A."/>
            <person name="Kroger N."/>
            <person name="Kroth P.G."/>
            <person name="La Roche J."/>
            <person name="Lindquist E."/>
            <person name="Lommer M."/>
            <person name="Martin-Jezequel V."/>
            <person name="Lopez P.J."/>
            <person name="Lucas S."/>
            <person name="Mangogna M."/>
            <person name="McGinnis K."/>
            <person name="Medlin L.K."/>
            <person name="Montsant A."/>
            <person name="Oudot-Le Secq M.P."/>
            <person name="Napoli C."/>
            <person name="Obornik M."/>
            <person name="Parker M.S."/>
            <person name="Petit J.L."/>
            <person name="Porcel B.M."/>
            <person name="Poulsen N."/>
            <person name="Robison M."/>
            <person name="Rychlewski L."/>
            <person name="Rynearson T.A."/>
            <person name="Schmutz J."/>
            <person name="Shapiro H."/>
            <person name="Siaut M."/>
            <person name="Stanley M."/>
            <person name="Sussman M.R."/>
            <person name="Taylor A.R."/>
            <person name="Vardi A."/>
            <person name="von Dassow P."/>
            <person name="Vyverman W."/>
            <person name="Willis A."/>
            <person name="Wyrwicz L.S."/>
            <person name="Rokhsar D.S."/>
            <person name="Weissenbach J."/>
            <person name="Armbrust E.V."/>
            <person name="Green B.R."/>
            <person name="Van de Peer Y."/>
            <person name="Grigoriev I.V."/>
        </authorList>
    </citation>
    <scope>NUCLEOTIDE SEQUENCE [LARGE SCALE GENOMIC DNA]</scope>
    <source>
        <strain evidence="3 4">CCAP 1055/1</strain>
    </source>
</reference>
<keyword evidence="2" id="KW-0472">Membrane</keyword>
<evidence type="ECO:0000313" key="3">
    <source>
        <dbReference type="EMBL" id="EEC49739.1"/>
    </source>
</evidence>
<evidence type="ECO:0000256" key="2">
    <source>
        <dbReference type="SAM" id="Phobius"/>
    </source>
</evidence>
<dbReference type="OMA" id="LICHYLA"/>
<feature type="transmembrane region" description="Helical" evidence="2">
    <location>
        <begin position="329"/>
        <end position="349"/>
    </location>
</feature>
<protein>
    <recommendedName>
        <fullName evidence="5">Transmembrane protein</fullName>
    </recommendedName>
</protein>
<accession>B7FW49</accession>
<organism evidence="3 4">
    <name type="scientific">Phaeodactylum tricornutum (strain CCAP 1055/1)</name>
    <dbReference type="NCBI Taxonomy" id="556484"/>
    <lineage>
        <taxon>Eukaryota</taxon>
        <taxon>Sar</taxon>
        <taxon>Stramenopiles</taxon>
        <taxon>Ochrophyta</taxon>
        <taxon>Bacillariophyta</taxon>
        <taxon>Bacillariophyceae</taxon>
        <taxon>Bacillariophycidae</taxon>
        <taxon>Naviculales</taxon>
        <taxon>Phaeodactylaceae</taxon>
        <taxon>Phaeodactylum</taxon>
    </lineage>
</organism>
<feature type="compositionally biased region" description="Basic and acidic residues" evidence="1">
    <location>
        <begin position="246"/>
        <end position="256"/>
    </location>
</feature>
<dbReference type="EMBL" id="CM000608">
    <property type="protein sequence ID" value="EEC49739.1"/>
    <property type="molecule type" value="Genomic_DNA"/>
</dbReference>
<keyword evidence="2" id="KW-0812">Transmembrane</keyword>
<evidence type="ECO:0000313" key="4">
    <source>
        <dbReference type="Proteomes" id="UP000000759"/>
    </source>
</evidence>
<feature type="region of interest" description="Disordered" evidence="1">
    <location>
        <begin position="233"/>
        <end position="263"/>
    </location>
</feature>
<dbReference type="PaxDb" id="2850-Phatr44926"/>
<dbReference type="RefSeq" id="XP_002179041.1">
    <property type="nucleotide sequence ID" value="XM_002179005.1"/>
</dbReference>
<dbReference type="eggNOG" id="ENOG502SFJE">
    <property type="taxonomic scope" value="Eukaryota"/>
</dbReference>
<dbReference type="AlphaFoldDB" id="B7FW49"/>
<evidence type="ECO:0000256" key="1">
    <source>
        <dbReference type="SAM" id="MobiDB-lite"/>
    </source>
</evidence>
<evidence type="ECO:0008006" key="5">
    <source>
        <dbReference type="Google" id="ProtNLM"/>
    </source>
</evidence>
<name>B7FW49_PHATC</name>
<dbReference type="KEGG" id="pti:PHATRDRAFT_44926"/>
<dbReference type="OrthoDB" id="189613at2759"/>